<name>A0A8H4J3M5_9PEZI</name>
<dbReference type="AlphaFoldDB" id="A0A8H4J3M5"/>
<protein>
    <submittedName>
        <fullName evidence="1">Uncharacterized protein</fullName>
    </submittedName>
</protein>
<evidence type="ECO:0000313" key="2">
    <source>
        <dbReference type="Proteomes" id="UP000572817"/>
    </source>
</evidence>
<dbReference type="EMBL" id="WWBZ02000010">
    <property type="protein sequence ID" value="KAF4311314.1"/>
    <property type="molecule type" value="Genomic_DNA"/>
</dbReference>
<sequence length="131" mass="14729">MGNAPYRILHRYSQAATPPVKSNESDYSPITLAELALVPTLVQAEAPISISVVAINRLAVSKRYNPRNGNGIQIFAALLRDIEIALNPSRKPKPNLVNKLPKQYHEFLDVFSKELSNKLPLHRPYDYKIPL</sequence>
<dbReference type="Proteomes" id="UP000572817">
    <property type="component" value="Unassembled WGS sequence"/>
</dbReference>
<proteinExistence type="predicted"/>
<evidence type="ECO:0000313" key="1">
    <source>
        <dbReference type="EMBL" id="KAF4311314.1"/>
    </source>
</evidence>
<reference evidence="1" key="1">
    <citation type="submission" date="2020-04" db="EMBL/GenBank/DDBJ databases">
        <title>Genome Assembly and Annotation of Botryosphaeria dothidea sdau 11-99, a Latent Pathogen of Apple Fruit Ring Rot in China.</title>
        <authorList>
            <person name="Yu C."/>
            <person name="Diao Y."/>
            <person name="Lu Q."/>
            <person name="Zhao J."/>
            <person name="Cui S."/>
            <person name="Peng C."/>
            <person name="He B."/>
            <person name="Liu H."/>
        </authorList>
    </citation>
    <scope>NUCLEOTIDE SEQUENCE [LARGE SCALE GENOMIC DNA]</scope>
    <source>
        <strain evidence="1">Sdau11-99</strain>
    </source>
</reference>
<gene>
    <name evidence="1" type="ORF">GTA08_BOTSDO13114</name>
</gene>
<organism evidence="1 2">
    <name type="scientific">Botryosphaeria dothidea</name>
    <dbReference type="NCBI Taxonomy" id="55169"/>
    <lineage>
        <taxon>Eukaryota</taxon>
        <taxon>Fungi</taxon>
        <taxon>Dikarya</taxon>
        <taxon>Ascomycota</taxon>
        <taxon>Pezizomycotina</taxon>
        <taxon>Dothideomycetes</taxon>
        <taxon>Dothideomycetes incertae sedis</taxon>
        <taxon>Botryosphaeriales</taxon>
        <taxon>Botryosphaeriaceae</taxon>
        <taxon>Botryosphaeria</taxon>
    </lineage>
</organism>
<keyword evidence="2" id="KW-1185">Reference proteome</keyword>
<comment type="caution">
    <text evidence="1">The sequence shown here is derived from an EMBL/GenBank/DDBJ whole genome shotgun (WGS) entry which is preliminary data.</text>
</comment>
<accession>A0A8H4J3M5</accession>